<reference evidence="4 5" key="1">
    <citation type="submission" date="2022-08" db="EMBL/GenBank/DDBJ databases">
        <title>Bacterial and archaeal communities from various locations to study Microbial Dark Matter (Phase II).</title>
        <authorList>
            <person name="Stepanauskas R."/>
        </authorList>
    </citation>
    <scope>NUCLEOTIDE SEQUENCE [LARGE SCALE GENOMIC DNA]</scope>
    <source>
        <strain evidence="4 5">PD1</strain>
    </source>
</reference>
<evidence type="ECO:0000313" key="4">
    <source>
        <dbReference type="EMBL" id="MCS3918833.1"/>
    </source>
</evidence>
<dbReference type="PANTHER" id="PTHR47505:SF1">
    <property type="entry name" value="DNA UTILIZATION PROTEIN YHGH"/>
    <property type="match status" value="1"/>
</dbReference>
<comment type="caution">
    <text evidence="4">The sequence shown here is derived from an EMBL/GenBank/DDBJ whole genome shotgun (WGS) entry which is preliminary data.</text>
</comment>
<dbReference type="InterPro" id="IPR044005">
    <property type="entry name" value="DZR_2"/>
</dbReference>
<evidence type="ECO:0000259" key="3">
    <source>
        <dbReference type="Pfam" id="PF18912"/>
    </source>
</evidence>
<evidence type="ECO:0000259" key="2">
    <source>
        <dbReference type="Pfam" id="PF00156"/>
    </source>
</evidence>
<dbReference type="RefSeq" id="WP_259094882.1">
    <property type="nucleotide sequence ID" value="NZ_CP130454.1"/>
</dbReference>
<dbReference type="InterPro" id="IPR051910">
    <property type="entry name" value="ComF/GntX_DNA_util-trans"/>
</dbReference>
<dbReference type="Proteomes" id="UP001204798">
    <property type="component" value="Unassembled WGS sequence"/>
</dbReference>
<organism evidence="4 5">
    <name type="scientific">Candidatus Fervidibacter sacchari</name>
    <dbReference type="NCBI Taxonomy" id="1448929"/>
    <lineage>
        <taxon>Bacteria</taxon>
        <taxon>Candidatus Fervidibacterota</taxon>
        <taxon>Candidatus Fervidibacter</taxon>
    </lineage>
</organism>
<accession>A0ABT2ELL2</accession>
<feature type="domain" description="Double zinc ribbon" evidence="3">
    <location>
        <begin position="10"/>
        <end position="67"/>
    </location>
</feature>
<proteinExistence type="inferred from homology"/>
<dbReference type="InterPro" id="IPR000836">
    <property type="entry name" value="PRTase_dom"/>
</dbReference>
<protein>
    <submittedName>
        <fullName evidence="4">ComF family protein</fullName>
    </submittedName>
</protein>
<dbReference type="CDD" id="cd06223">
    <property type="entry name" value="PRTases_typeI"/>
    <property type="match status" value="1"/>
</dbReference>
<dbReference type="Gene3D" id="3.40.50.2020">
    <property type="match status" value="1"/>
</dbReference>
<dbReference type="InterPro" id="IPR029057">
    <property type="entry name" value="PRTase-like"/>
</dbReference>
<dbReference type="Pfam" id="PF18912">
    <property type="entry name" value="DZR_2"/>
    <property type="match status" value="1"/>
</dbReference>
<dbReference type="EMBL" id="JANUCP010000002">
    <property type="protein sequence ID" value="MCS3918833.1"/>
    <property type="molecule type" value="Genomic_DNA"/>
</dbReference>
<gene>
    <name evidence="4" type="ORF">M2350_001233</name>
</gene>
<name>A0ABT2ELL2_9BACT</name>
<sequence>MTQKSWLEKFLDWLYPPRCGVCHRFSDEPICQDCKSKWVLVSRPYCLWCGKPFDPKAKTSPLCGICLQGRYRFDYARSAVIYDGVGRETVHAFKFNRKPRLAQPMGELMAEVAVRAFEGESGLLPSPWHRPDVIAPVPLHPKTQRQRGYNQAALLAEVVGQAISVPVEPNLLLQIRPMKPQATLGEKERWENVKGAFGVANPESVRGRIVLVVDDVMTTGSTLNEVAKVLKRAGARFVYCLTFARTVSM</sequence>
<evidence type="ECO:0000256" key="1">
    <source>
        <dbReference type="ARBA" id="ARBA00008007"/>
    </source>
</evidence>
<dbReference type="Pfam" id="PF00156">
    <property type="entry name" value="Pribosyltran"/>
    <property type="match status" value="1"/>
</dbReference>
<feature type="domain" description="Phosphoribosyltransferase" evidence="2">
    <location>
        <begin position="200"/>
        <end position="244"/>
    </location>
</feature>
<keyword evidence="5" id="KW-1185">Reference proteome</keyword>
<dbReference type="PANTHER" id="PTHR47505">
    <property type="entry name" value="DNA UTILIZATION PROTEIN YHGH"/>
    <property type="match status" value="1"/>
</dbReference>
<comment type="similarity">
    <text evidence="1">Belongs to the ComF/GntX family.</text>
</comment>
<dbReference type="SUPFAM" id="SSF53271">
    <property type="entry name" value="PRTase-like"/>
    <property type="match status" value="1"/>
</dbReference>
<evidence type="ECO:0000313" key="5">
    <source>
        <dbReference type="Proteomes" id="UP001204798"/>
    </source>
</evidence>